<protein>
    <submittedName>
        <fullName evidence="1">FxLD family lanthipeptide</fullName>
    </submittedName>
</protein>
<name>A0ABW0DSR1_9ACTN</name>
<reference evidence="2" key="1">
    <citation type="journal article" date="2019" name="Int. J. Syst. Evol. Microbiol.">
        <title>The Global Catalogue of Microorganisms (GCM) 10K type strain sequencing project: providing services to taxonomists for standard genome sequencing and annotation.</title>
        <authorList>
            <consortium name="The Broad Institute Genomics Platform"/>
            <consortium name="The Broad Institute Genome Sequencing Center for Infectious Disease"/>
            <person name="Wu L."/>
            <person name="Ma J."/>
        </authorList>
    </citation>
    <scope>NUCLEOTIDE SEQUENCE [LARGE SCALE GENOMIC DNA]</scope>
    <source>
        <strain evidence="2">CGMCC 4.7131</strain>
    </source>
</reference>
<proteinExistence type="predicted"/>
<dbReference type="RefSeq" id="WP_344560297.1">
    <property type="nucleotide sequence ID" value="NZ_BAAATG010000017.1"/>
</dbReference>
<accession>A0ABW0DSR1</accession>
<dbReference type="InterPro" id="IPR027575">
    <property type="entry name" value="LD_lanti_pre"/>
</dbReference>
<dbReference type="EMBL" id="JBHSKN010000016">
    <property type="protein sequence ID" value="MFC5241891.1"/>
    <property type="molecule type" value="Genomic_DNA"/>
</dbReference>
<evidence type="ECO:0000313" key="1">
    <source>
        <dbReference type="EMBL" id="MFC5241891.1"/>
    </source>
</evidence>
<keyword evidence="2" id="KW-1185">Reference proteome</keyword>
<comment type="caution">
    <text evidence="1">The sequence shown here is derived from an EMBL/GenBank/DDBJ whole genome shotgun (WGS) entry which is preliminary data.</text>
</comment>
<organism evidence="1 2">
    <name type="scientific">Streptomyces atrovirens</name>
    <dbReference type="NCBI Taxonomy" id="285556"/>
    <lineage>
        <taxon>Bacteria</taxon>
        <taxon>Bacillati</taxon>
        <taxon>Actinomycetota</taxon>
        <taxon>Actinomycetes</taxon>
        <taxon>Kitasatosporales</taxon>
        <taxon>Streptomycetaceae</taxon>
        <taxon>Streptomyces</taxon>
    </lineage>
</organism>
<dbReference type="NCBIfam" id="TIGR04363">
    <property type="entry name" value="LD_lanti_pre"/>
    <property type="match status" value="1"/>
</dbReference>
<sequence length="56" mass="5333">MTDQRARTTSASAAQDPFDLDISVIESGGTVGASTASDGGCGCGSTCGNACISSGS</sequence>
<gene>
    <name evidence="1" type="primary">fxlA</name>
    <name evidence="1" type="ORF">ACFPWV_18525</name>
</gene>
<evidence type="ECO:0000313" key="2">
    <source>
        <dbReference type="Proteomes" id="UP001596035"/>
    </source>
</evidence>
<dbReference type="Proteomes" id="UP001596035">
    <property type="component" value="Unassembled WGS sequence"/>
</dbReference>